<evidence type="ECO:0000256" key="1">
    <source>
        <dbReference type="ARBA" id="ARBA00004202"/>
    </source>
</evidence>
<feature type="transmembrane region" description="Helical" evidence="17">
    <location>
        <begin position="48"/>
        <end position="71"/>
    </location>
</feature>
<evidence type="ECO:0000256" key="8">
    <source>
        <dbReference type="ARBA" id="ARBA00022723"/>
    </source>
</evidence>
<keyword evidence="14" id="KW-0446">Lipid-binding</keyword>
<keyword evidence="15 17" id="KW-0472">Membrane</keyword>
<dbReference type="PANTHER" id="PTHR45761">
    <property type="entry name" value="EXTENDED SYNAPTOTAGMIN-LIKE PROTEIN 2, ISOFORM C"/>
    <property type="match status" value="1"/>
</dbReference>
<evidence type="ECO:0000256" key="10">
    <source>
        <dbReference type="ARBA" id="ARBA00022824"/>
    </source>
</evidence>
<dbReference type="InterPro" id="IPR037752">
    <property type="entry name" value="C2C_KIAA1228"/>
</dbReference>
<dbReference type="Pfam" id="PF17047">
    <property type="entry name" value="SMP_LBD"/>
    <property type="match status" value="1"/>
</dbReference>
<dbReference type="InterPro" id="IPR037749">
    <property type="entry name" value="Ext_Synaptotagmin_C2B"/>
</dbReference>
<dbReference type="CDD" id="cd04030">
    <property type="entry name" value="C2C_KIAA1228"/>
    <property type="match status" value="1"/>
</dbReference>
<evidence type="ECO:0000256" key="5">
    <source>
        <dbReference type="ARBA" id="ARBA00022475"/>
    </source>
</evidence>
<evidence type="ECO:0000256" key="2">
    <source>
        <dbReference type="ARBA" id="ARBA00004477"/>
    </source>
</evidence>
<dbReference type="RefSeq" id="XP_026574094.1">
    <property type="nucleotide sequence ID" value="XM_026718309.1"/>
</dbReference>
<dbReference type="GO" id="GO:0061817">
    <property type="term" value="P:endoplasmic reticulum-plasma membrane tethering"/>
    <property type="evidence" value="ECO:0007669"/>
    <property type="project" value="InterPro"/>
</dbReference>
<keyword evidence="7 17" id="KW-0812">Transmembrane</keyword>
<keyword evidence="8" id="KW-0479">Metal-binding</keyword>
<dbReference type="GO" id="GO:0008429">
    <property type="term" value="F:phosphatidylethanolamine binding"/>
    <property type="evidence" value="ECO:0007669"/>
    <property type="project" value="TreeGrafter"/>
</dbReference>
<evidence type="ECO:0000256" key="15">
    <source>
        <dbReference type="ARBA" id="ARBA00023136"/>
    </source>
</evidence>
<organism evidence="20 21">
    <name type="scientific">Pseudonaja textilis</name>
    <name type="common">Eastern brown snake</name>
    <dbReference type="NCBI Taxonomy" id="8673"/>
    <lineage>
        <taxon>Eukaryota</taxon>
        <taxon>Metazoa</taxon>
        <taxon>Chordata</taxon>
        <taxon>Craniata</taxon>
        <taxon>Vertebrata</taxon>
        <taxon>Euteleostomi</taxon>
        <taxon>Lepidosauria</taxon>
        <taxon>Squamata</taxon>
        <taxon>Bifurcata</taxon>
        <taxon>Unidentata</taxon>
        <taxon>Episquamata</taxon>
        <taxon>Toxicofera</taxon>
        <taxon>Serpentes</taxon>
        <taxon>Colubroidea</taxon>
        <taxon>Elapidae</taxon>
        <taxon>Hydrophiinae</taxon>
        <taxon>Pseudonaja</taxon>
    </lineage>
</organism>
<sequence>MSGAGVQAPATPGVSPEGDPEPPPSMLSVDLPGLLSQFARSFALVFPIYLLGYLGLSFSWVLVALLCLFWVQRHRGGKSSRLGRALAFLQDEERAVRLTVSTGDLPAWVHFPDTERAEWLNKTVKHMWPFICQFIEKLFRETIEPAVKGANSHLSTFSFTKIDIGHQPIRINGVKVYTENVDKRQIILDLQISFVGNCEIDLEIKRYFCRAGVKSIQIHGTMRVILEPLLGDIPLIGALSLFFLRKPLLEINWTGLTNLLDIPGLNGLSDTIILDIISNYLVLPNRITVPFVSEVQIAQLRFPIPKGVLRIHFLEAQDLEGKDTYLKGLVKGKSDPYGIIQVGNQIFQSKVIKENLNPKWNEVYEALVYEHPGQDLEIELFDEDPDKDDFLGSLTIDLIEVEKERHIDEWFTLDEVSKGKLHLKLEWLTLKPTVENLDQVLKSIRADKDQANDGLSSALLILYLDSARNLPTGKKMNSNPNPLVLMTVGHNAQESKIRYKTNEPVWEEHFTFFVHNPRRQELEVEVKDEQHQCSLGNFKLPLNQLLASEDLTMHQRFHLNNSGPNSTISMKIALRILSLESQERSPDYQYTAKVKRPSVSKDGRKGTFKPQVPPSPAADVSKAPSSTVADANKRTDGTETGLPSNPNPPWPTDLSRSSSGLLTTNLSGSPSHLSVKEPTPSIASDISLPIATQELRQRLRQLENGTTLGQSPLGQIQLTIRHSSQRNKLMVVVHSCRNLIAFSEDGSDPYVRMYLLPDKRRSGRRKTSVSKKNLNPVFDQAFDFSVPLSDLQRRTLDVAVKNSGGFLSKDKGLLGKVLIPLSEELSKNCTQWYDLTEDGTRPNIAP</sequence>
<evidence type="ECO:0000313" key="21">
    <source>
        <dbReference type="Proteomes" id="UP000472273"/>
    </source>
</evidence>
<dbReference type="CDD" id="cd08391">
    <property type="entry name" value="C2A_C2C_Synaptotagmin_like"/>
    <property type="match status" value="1"/>
</dbReference>
<evidence type="ECO:0000256" key="11">
    <source>
        <dbReference type="ARBA" id="ARBA00022837"/>
    </source>
</evidence>
<dbReference type="PANTHER" id="PTHR45761:SF2">
    <property type="entry name" value="EXTENDED SYNAPTOTAGMIN-2"/>
    <property type="match status" value="1"/>
</dbReference>
<evidence type="ECO:0000256" key="3">
    <source>
        <dbReference type="ARBA" id="ARBA00005867"/>
    </source>
</evidence>
<keyword evidence="12 17" id="KW-1133">Transmembrane helix</keyword>
<evidence type="ECO:0000256" key="12">
    <source>
        <dbReference type="ARBA" id="ARBA00022989"/>
    </source>
</evidence>
<keyword evidence="10" id="KW-0256">Endoplasmic reticulum</keyword>
<evidence type="ECO:0000256" key="14">
    <source>
        <dbReference type="ARBA" id="ARBA00023121"/>
    </source>
</evidence>
<gene>
    <name evidence="20" type="primary">ESYT2</name>
</gene>
<feature type="region of interest" description="Disordered" evidence="16">
    <location>
        <begin position="1"/>
        <end position="26"/>
    </location>
</feature>
<accession>A0A670ZT98</accession>
<dbReference type="CDD" id="cd04050">
    <property type="entry name" value="C2B_Synaptotagmin-like"/>
    <property type="match status" value="1"/>
</dbReference>
<dbReference type="PROSITE" id="PS50004">
    <property type="entry name" value="C2"/>
    <property type="match status" value="3"/>
</dbReference>
<dbReference type="GO" id="GO:0031210">
    <property type="term" value="F:phosphatidylcholine binding"/>
    <property type="evidence" value="ECO:0007669"/>
    <property type="project" value="TreeGrafter"/>
</dbReference>
<keyword evidence="6" id="KW-0254">Endocytosis</keyword>
<keyword evidence="5" id="KW-1003">Cell membrane</keyword>
<comment type="similarity">
    <text evidence="3">Belongs to the extended synaptotagmin family.</text>
</comment>
<dbReference type="GO" id="GO:0005789">
    <property type="term" value="C:endoplasmic reticulum membrane"/>
    <property type="evidence" value="ECO:0007669"/>
    <property type="project" value="UniProtKB-SubCell"/>
</dbReference>
<reference evidence="20" key="1">
    <citation type="submission" date="2025-08" db="UniProtKB">
        <authorList>
            <consortium name="Ensembl"/>
        </authorList>
    </citation>
    <scope>IDENTIFICATION</scope>
</reference>
<evidence type="ECO:0000256" key="6">
    <source>
        <dbReference type="ARBA" id="ARBA00022583"/>
    </source>
</evidence>
<evidence type="ECO:0000256" key="4">
    <source>
        <dbReference type="ARBA" id="ARBA00022448"/>
    </source>
</evidence>
<protein>
    <submittedName>
        <fullName evidence="20">Extended synaptotagmin 2</fullName>
    </submittedName>
</protein>
<dbReference type="AlphaFoldDB" id="A0A670ZT98"/>
<evidence type="ECO:0000256" key="13">
    <source>
        <dbReference type="ARBA" id="ARBA00023055"/>
    </source>
</evidence>
<dbReference type="SUPFAM" id="SSF49562">
    <property type="entry name" value="C2 domain (Calcium/lipid-binding domain, CaLB)"/>
    <property type="match status" value="3"/>
</dbReference>
<reference evidence="20" key="2">
    <citation type="submission" date="2025-09" db="UniProtKB">
        <authorList>
            <consortium name="Ensembl"/>
        </authorList>
    </citation>
    <scope>IDENTIFICATION</scope>
</reference>
<evidence type="ECO:0000256" key="17">
    <source>
        <dbReference type="SAM" id="Phobius"/>
    </source>
</evidence>
<dbReference type="InterPro" id="IPR051634">
    <property type="entry name" value="Extended_Synaptotagmin"/>
</dbReference>
<dbReference type="Proteomes" id="UP000472273">
    <property type="component" value="Unplaced"/>
</dbReference>
<evidence type="ECO:0000259" key="18">
    <source>
        <dbReference type="PROSITE" id="PS50004"/>
    </source>
</evidence>
<feature type="domain" description="C2" evidence="18">
    <location>
        <begin position="436"/>
        <end position="561"/>
    </location>
</feature>
<feature type="transmembrane region" description="Helical" evidence="17">
    <location>
        <begin position="224"/>
        <end position="244"/>
    </location>
</feature>
<feature type="region of interest" description="Disordered" evidence="16">
    <location>
        <begin position="585"/>
        <end position="680"/>
    </location>
</feature>
<dbReference type="SMART" id="SM00239">
    <property type="entry name" value="C2"/>
    <property type="match status" value="3"/>
</dbReference>
<dbReference type="Gene3D" id="2.60.40.150">
    <property type="entry name" value="C2 domain"/>
    <property type="match status" value="3"/>
</dbReference>
<evidence type="ECO:0000256" key="16">
    <source>
        <dbReference type="SAM" id="MobiDB-lite"/>
    </source>
</evidence>
<dbReference type="InterPro" id="IPR000008">
    <property type="entry name" value="C2_dom"/>
</dbReference>
<dbReference type="GeneID" id="113447866"/>
<dbReference type="GO" id="GO:0005544">
    <property type="term" value="F:calcium-dependent phospholipid binding"/>
    <property type="evidence" value="ECO:0007669"/>
    <property type="project" value="TreeGrafter"/>
</dbReference>
<dbReference type="FunFam" id="2.60.40.150:FF:000025">
    <property type="entry name" value="Extended synaptotagmin 2"/>
    <property type="match status" value="1"/>
</dbReference>
<dbReference type="Ensembl" id="ENSPTXT00000026805.1">
    <property type="protein sequence ID" value="ENSPTXP00000026000.1"/>
    <property type="gene ID" value="ENSPTXG00000018054.1"/>
</dbReference>
<keyword evidence="11" id="KW-0106">Calcium</keyword>
<dbReference type="PROSITE" id="PS51847">
    <property type="entry name" value="SMP"/>
    <property type="match status" value="1"/>
</dbReference>
<evidence type="ECO:0000259" key="19">
    <source>
        <dbReference type="PROSITE" id="PS51847"/>
    </source>
</evidence>
<evidence type="ECO:0000256" key="7">
    <source>
        <dbReference type="ARBA" id="ARBA00022692"/>
    </source>
</evidence>
<feature type="domain" description="C2" evidence="18">
    <location>
        <begin position="712"/>
        <end position="833"/>
    </location>
</feature>
<keyword evidence="9" id="KW-0677">Repeat</keyword>
<dbReference type="InterPro" id="IPR035892">
    <property type="entry name" value="C2_domain_sf"/>
</dbReference>
<dbReference type="InterPro" id="IPR039010">
    <property type="entry name" value="Synaptotagmin_SMP"/>
</dbReference>
<dbReference type="CTD" id="57488"/>
<keyword evidence="21" id="KW-1185">Reference proteome</keyword>
<dbReference type="InterPro" id="IPR031468">
    <property type="entry name" value="SMP_LBD"/>
</dbReference>
<dbReference type="FunFam" id="2.60.40.150:FF:000078">
    <property type="entry name" value="Extended synaptotagmin 2"/>
    <property type="match status" value="1"/>
</dbReference>
<name>A0A670ZT98_PSETE</name>
<dbReference type="GeneTree" id="ENSGT00940000156086"/>
<feature type="domain" description="C2" evidence="18">
    <location>
        <begin position="291"/>
        <end position="411"/>
    </location>
</feature>
<dbReference type="GO" id="GO:0006869">
    <property type="term" value="P:lipid transport"/>
    <property type="evidence" value="ECO:0007669"/>
    <property type="project" value="UniProtKB-KW"/>
</dbReference>
<feature type="compositionally biased region" description="Low complexity" evidence="16">
    <location>
        <begin position="654"/>
        <end position="671"/>
    </location>
</feature>
<dbReference type="FunFam" id="2.60.40.150:FF:000091">
    <property type="entry name" value="Extended synaptotagmin 2"/>
    <property type="match status" value="1"/>
</dbReference>
<evidence type="ECO:0000313" key="20">
    <source>
        <dbReference type="Ensembl" id="ENSPTXP00000026000.1"/>
    </source>
</evidence>
<dbReference type="GO" id="GO:0035091">
    <property type="term" value="F:phosphatidylinositol binding"/>
    <property type="evidence" value="ECO:0007669"/>
    <property type="project" value="TreeGrafter"/>
</dbReference>
<dbReference type="Pfam" id="PF00168">
    <property type="entry name" value="C2"/>
    <property type="match status" value="3"/>
</dbReference>
<dbReference type="GO" id="GO:0006897">
    <property type="term" value="P:endocytosis"/>
    <property type="evidence" value="ECO:0007669"/>
    <property type="project" value="UniProtKB-KW"/>
</dbReference>
<dbReference type="GO" id="GO:0005509">
    <property type="term" value="F:calcium ion binding"/>
    <property type="evidence" value="ECO:0007669"/>
    <property type="project" value="TreeGrafter"/>
</dbReference>
<dbReference type="InterPro" id="IPR037733">
    <property type="entry name" value="Ext_Synaptotagmin_C2A"/>
</dbReference>
<keyword evidence="4" id="KW-0813">Transport</keyword>
<feature type="domain" description="SMP-LTD" evidence="19">
    <location>
        <begin position="113"/>
        <end position="292"/>
    </location>
</feature>
<proteinExistence type="inferred from homology"/>
<keyword evidence="13" id="KW-0445">Lipid transport</keyword>
<comment type="subcellular location">
    <subcellularLocation>
        <location evidence="1">Cell membrane</location>
        <topology evidence="1">Peripheral membrane protein</topology>
    </subcellularLocation>
    <subcellularLocation>
        <location evidence="2">Endoplasmic reticulum membrane</location>
        <topology evidence="2">Multi-pass membrane protein</topology>
    </subcellularLocation>
</comment>
<evidence type="ECO:0000256" key="9">
    <source>
        <dbReference type="ARBA" id="ARBA00022737"/>
    </source>
</evidence>
<dbReference type="GO" id="GO:0005886">
    <property type="term" value="C:plasma membrane"/>
    <property type="evidence" value="ECO:0007669"/>
    <property type="project" value="UniProtKB-SubCell"/>
</dbReference>
<dbReference type="CDD" id="cd21680">
    <property type="entry name" value="SMP_ESyt2"/>
    <property type="match status" value="1"/>
</dbReference>